<dbReference type="Proteomes" id="UP000030982">
    <property type="component" value="Unassembled WGS sequence"/>
</dbReference>
<dbReference type="EMBL" id="JTDL01000104">
    <property type="protein sequence ID" value="KHL03152.1"/>
    <property type="molecule type" value="Genomic_DNA"/>
</dbReference>
<sequence>MEEFFTFDVVYIGQSYGQDGKRKAIDRLTGGHKTVERILSEMQDFSPNRSVGFITIDQQMESVHACIRTGHDGADLLSVRKLLAEQFTEISNSPLSKTTVDAAEAALIAAFQPKWNVKLKDFPQTGAPALLKKLKEQGYTHLYVHIDLKDALAKVRVHGKPSSQFSWRFDLDNREIEDQDNMPWHRFNLY</sequence>
<organism evidence="1 2">
    <name type="scientific">Sinomonas humi</name>
    <dbReference type="NCBI Taxonomy" id="1338436"/>
    <lineage>
        <taxon>Bacteria</taxon>
        <taxon>Bacillati</taxon>
        <taxon>Actinomycetota</taxon>
        <taxon>Actinomycetes</taxon>
        <taxon>Micrococcales</taxon>
        <taxon>Micrococcaceae</taxon>
        <taxon>Sinomonas</taxon>
    </lineage>
</organism>
<keyword evidence="2" id="KW-1185">Reference proteome</keyword>
<name>A0A0B2AHV9_9MICC</name>
<evidence type="ECO:0000313" key="1">
    <source>
        <dbReference type="EMBL" id="KHL03152.1"/>
    </source>
</evidence>
<accession>A0A0B2AHV9</accession>
<protein>
    <submittedName>
        <fullName evidence="1">Uncharacterized protein</fullName>
    </submittedName>
</protein>
<comment type="caution">
    <text evidence="1">The sequence shown here is derived from an EMBL/GenBank/DDBJ whole genome shotgun (WGS) entry which is preliminary data.</text>
</comment>
<gene>
    <name evidence="1" type="ORF">LK10_10325</name>
</gene>
<reference evidence="1 2" key="1">
    <citation type="submission" date="2014-09" db="EMBL/GenBank/DDBJ databases">
        <title>Genome sequence of Sinomonas sp. MUSC 117.</title>
        <authorList>
            <person name="Lee L.-H."/>
        </authorList>
    </citation>
    <scope>NUCLEOTIDE SEQUENCE [LARGE SCALE GENOMIC DNA]</scope>
    <source>
        <strain evidence="1 2">MUSC 117</strain>
    </source>
</reference>
<evidence type="ECO:0000313" key="2">
    <source>
        <dbReference type="Proteomes" id="UP000030982"/>
    </source>
</evidence>
<proteinExistence type="predicted"/>
<dbReference type="AlphaFoldDB" id="A0A0B2AHV9"/>